<dbReference type="Pfam" id="PF09945">
    <property type="entry name" value="DUF2177"/>
    <property type="match status" value="1"/>
</dbReference>
<keyword evidence="1" id="KW-1133">Transmembrane helix</keyword>
<keyword evidence="1" id="KW-0472">Membrane</keyword>
<proteinExistence type="predicted"/>
<organism evidence="2">
    <name type="scientific">viral metagenome</name>
    <dbReference type="NCBI Taxonomy" id="1070528"/>
    <lineage>
        <taxon>unclassified sequences</taxon>
        <taxon>metagenomes</taxon>
        <taxon>organismal metagenomes</taxon>
    </lineage>
</organism>
<accession>A0A6C0AQS4</accession>
<feature type="transmembrane region" description="Helical" evidence="1">
    <location>
        <begin position="103"/>
        <end position="124"/>
    </location>
</feature>
<dbReference type="InterPro" id="IPR018687">
    <property type="entry name" value="DUF2177_membr"/>
</dbReference>
<feature type="transmembrane region" description="Helical" evidence="1">
    <location>
        <begin position="69"/>
        <end position="91"/>
    </location>
</feature>
<evidence type="ECO:0008006" key="3">
    <source>
        <dbReference type="Google" id="ProtNLM"/>
    </source>
</evidence>
<reference evidence="2" key="1">
    <citation type="journal article" date="2020" name="Nature">
        <title>Giant virus diversity and host interactions through global metagenomics.</title>
        <authorList>
            <person name="Schulz F."/>
            <person name="Roux S."/>
            <person name="Paez-Espino D."/>
            <person name="Jungbluth S."/>
            <person name="Walsh D.A."/>
            <person name="Denef V.J."/>
            <person name="McMahon K.D."/>
            <person name="Konstantinidis K.T."/>
            <person name="Eloe-Fadrosh E.A."/>
            <person name="Kyrpides N.C."/>
            <person name="Woyke T."/>
        </authorList>
    </citation>
    <scope>NUCLEOTIDE SEQUENCE</scope>
    <source>
        <strain evidence="2">GVMAG-S-1101165-79</strain>
    </source>
</reference>
<name>A0A6C0AQS4_9ZZZZ</name>
<feature type="transmembrane region" description="Helical" evidence="1">
    <location>
        <begin position="44"/>
        <end position="63"/>
    </location>
</feature>
<evidence type="ECO:0000256" key="1">
    <source>
        <dbReference type="SAM" id="Phobius"/>
    </source>
</evidence>
<protein>
    <recommendedName>
        <fullName evidence="3">DUF2177 family protein</fullName>
    </recommendedName>
</protein>
<sequence length="126" mass="14728">MFNYWMLISAILFIFIDSVYLQLIRRYFEKQIQDVQGSAVQVNFLGVVLCYIFLIIGINYFIIKPRKSVTDAFLLGIVIYGVYETTNYALFKKWSLLTVFMDTLWGGILFALTTYVINMLRGIIHL</sequence>
<feature type="transmembrane region" description="Helical" evidence="1">
    <location>
        <begin position="6"/>
        <end position="23"/>
    </location>
</feature>
<evidence type="ECO:0000313" key="2">
    <source>
        <dbReference type="EMBL" id="QHS82062.1"/>
    </source>
</evidence>
<keyword evidence="1" id="KW-0812">Transmembrane</keyword>
<dbReference type="AlphaFoldDB" id="A0A6C0AQS4"/>
<dbReference type="EMBL" id="MN740762">
    <property type="protein sequence ID" value="QHS82062.1"/>
    <property type="molecule type" value="Genomic_DNA"/>
</dbReference>